<dbReference type="PANTHER" id="PTHR43685">
    <property type="entry name" value="GLYCOSYLTRANSFERASE"/>
    <property type="match status" value="1"/>
</dbReference>
<dbReference type="InterPro" id="IPR050834">
    <property type="entry name" value="Glycosyltransf_2"/>
</dbReference>
<sequence>MAKPLVSVVIPVYNMEEFLEETLDSVLSSDYPNFEVIVMDDGSKDRSLEIAESYKSRYENVRVYTQANSGVATARNHAISKAGGVYILPVDADNRISKELIHSAVDILESDPEVKVVCPRAEFFGDRSGEWVLPPFSLSLLARKNMMDTCAVYRKSEWERIGGYCAEIVAREDWEFWISMLKDGGKVVKLPEIGLFYRVREQSKRVTDRLLKKHVIDVLNRRHPDFFERELGGPLRYQRSWSRLINRISRIIHPRRVFVGDDFQDLSSFVRVLPVHFENGGTLIYEGRNKLKEFEIHGRKLIVKSYQLPHLINRIVYNSFRASKARRSYQYAQMLRKAGIGSPAPVGFYSTGTWLLFGRSYFVSLKSECPYTYRNLLEETFTGDKEKVLRAIARTTAALHENGFLHKDYSGGNILFRETDKGIEVEIIDLNRMRFGKVDIETGCKNFERLPGTYEMFVILADEYAKVRGFDADRCLELIEKSHL</sequence>
<proteinExistence type="predicted"/>
<keyword evidence="1" id="KW-0808">Transferase</keyword>
<dbReference type="InterPro" id="IPR029044">
    <property type="entry name" value="Nucleotide-diphossugar_trans"/>
</dbReference>
<dbReference type="Proteomes" id="UP000266644">
    <property type="component" value="Unassembled WGS sequence"/>
</dbReference>
<dbReference type="Gene3D" id="3.90.550.10">
    <property type="entry name" value="Spore Coat Polysaccharide Biosynthesis Protein SpsA, Chain A"/>
    <property type="match status" value="1"/>
</dbReference>
<evidence type="ECO:0000313" key="2">
    <source>
        <dbReference type="Proteomes" id="UP000266644"/>
    </source>
</evidence>
<dbReference type="RefSeq" id="WP_005812250.1">
    <property type="nucleotide sequence ID" value="NZ_CP119603.1"/>
</dbReference>
<gene>
    <name evidence="1" type="ORF">DW228_01065</name>
</gene>
<reference evidence="1 2" key="1">
    <citation type="submission" date="2018-08" db="EMBL/GenBank/DDBJ databases">
        <title>A genome reference for cultivated species of the human gut microbiota.</title>
        <authorList>
            <person name="Zou Y."/>
            <person name="Xue W."/>
            <person name="Luo G."/>
        </authorList>
    </citation>
    <scope>NUCLEOTIDE SEQUENCE [LARGE SCALE GENOMIC DNA]</scope>
    <source>
        <strain evidence="1 2">AM18-6</strain>
    </source>
</reference>
<evidence type="ECO:0000313" key="1">
    <source>
        <dbReference type="EMBL" id="RHH16029.1"/>
    </source>
</evidence>
<dbReference type="AlphaFoldDB" id="A0A396CC92"/>
<dbReference type="EMBL" id="QRJE01000002">
    <property type="protein sequence ID" value="RHH16029.1"/>
    <property type="molecule type" value="Genomic_DNA"/>
</dbReference>
<dbReference type="Pfam" id="PF00535">
    <property type="entry name" value="Glycos_transf_2"/>
    <property type="match status" value="1"/>
</dbReference>
<organism evidence="1 2">
    <name type="scientific">Bacteroides fragilis</name>
    <dbReference type="NCBI Taxonomy" id="817"/>
    <lineage>
        <taxon>Bacteria</taxon>
        <taxon>Pseudomonadati</taxon>
        <taxon>Bacteroidota</taxon>
        <taxon>Bacteroidia</taxon>
        <taxon>Bacteroidales</taxon>
        <taxon>Bacteroidaceae</taxon>
        <taxon>Bacteroides</taxon>
    </lineage>
</organism>
<dbReference type="PANTHER" id="PTHR43685:SF2">
    <property type="entry name" value="GLYCOSYLTRANSFERASE 2-LIKE DOMAIN-CONTAINING PROTEIN"/>
    <property type="match status" value="1"/>
</dbReference>
<dbReference type="SUPFAM" id="SSF53448">
    <property type="entry name" value="Nucleotide-diphospho-sugar transferases"/>
    <property type="match status" value="1"/>
</dbReference>
<dbReference type="SUPFAM" id="SSF56112">
    <property type="entry name" value="Protein kinase-like (PK-like)"/>
    <property type="match status" value="1"/>
</dbReference>
<protein>
    <submittedName>
        <fullName evidence="1">Glycosyltransferase</fullName>
    </submittedName>
</protein>
<dbReference type="InterPro" id="IPR001173">
    <property type="entry name" value="Glyco_trans_2-like"/>
</dbReference>
<accession>A0A396CC92</accession>
<dbReference type="PROSITE" id="PS00109">
    <property type="entry name" value="PROTEIN_KINASE_TYR"/>
    <property type="match status" value="1"/>
</dbReference>
<dbReference type="InterPro" id="IPR011009">
    <property type="entry name" value="Kinase-like_dom_sf"/>
</dbReference>
<dbReference type="Pfam" id="PF06293">
    <property type="entry name" value="Kdo"/>
    <property type="match status" value="1"/>
</dbReference>
<dbReference type="InterPro" id="IPR008266">
    <property type="entry name" value="Tyr_kinase_AS"/>
</dbReference>
<dbReference type="Gene3D" id="1.10.510.10">
    <property type="entry name" value="Transferase(Phosphotransferase) domain 1"/>
    <property type="match status" value="1"/>
</dbReference>
<dbReference type="GO" id="GO:0004672">
    <property type="term" value="F:protein kinase activity"/>
    <property type="evidence" value="ECO:0007669"/>
    <property type="project" value="InterPro"/>
</dbReference>
<name>A0A396CC92_BACFG</name>
<comment type="caution">
    <text evidence="1">The sequence shown here is derived from an EMBL/GenBank/DDBJ whole genome shotgun (WGS) entry which is preliminary data.</text>
</comment>